<dbReference type="AlphaFoldDB" id="A0A0B6VI86"/>
<dbReference type="GO" id="GO:0048018">
    <property type="term" value="F:receptor ligand activity"/>
    <property type="evidence" value="ECO:0007669"/>
    <property type="project" value="TreeGrafter"/>
</dbReference>
<keyword evidence="6" id="KW-0812">Transmembrane</keyword>
<keyword evidence="4" id="KW-1015">Disulfide bond</keyword>
<dbReference type="InterPro" id="IPR004133">
    <property type="entry name" value="DAN_dom"/>
</dbReference>
<dbReference type="SMART" id="SM00041">
    <property type="entry name" value="CT"/>
    <property type="match status" value="1"/>
</dbReference>
<dbReference type="GO" id="GO:0036122">
    <property type="term" value="F:BMP binding"/>
    <property type="evidence" value="ECO:0007669"/>
    <property type="project" value="TreeGrafter"/>
</dbReference>
<dbReference type="Pfam" id="PF03045">
    <property type="entry name" value="DAN"/>
    <property type="match status" value="1"/>
</dbReference>
<dbReference type="EMBL" id="AB824011">
    <property type="protein sequence ID" value="BAQ19239.1"/>
    <property type="molecule type" value="Genomic_DNA"/>
</dbReference>
<evidence type="ECO:0000256" key="4">
    <source>
        <dbReference type="ARBA" id="ARBA00023157"/>
    </source>
</evidence>
<keyword evidence="6" id="KW-1133">Transmembrane helix</keyword>
<evidence type="ECO:0000256" key="2">
    <source>
        <dbReference type="ARBA" id="ARBA00022525"/>
    </source>
</evidence>
<keyword evidence="2" id="KW-0964">Secreted</keyword>
<keyword evidence="3" id="KW-0732">Signal</keyword>
<feature type="non-terminal residue" evidence="8">
    <location>
        <position position="1"/>
    </location>
</feature>
<accession>A0A0B6VI86</accession>
<dbReference type="Gene3D" id="2.10.90.10">
    <property type="entry name" value="Cystine-knot cytokines"/>
    <property type="match status" value="1"/>
</dbReference>
<feature type="transmembrane region" description="Helical" evidence="6">
    <location>
        <begin position="23"/>
        <end position="42"/>
    </location>
</feature>
<evidence type="ECO:0000259" key="7">
    <source>
        <dbReference type="SMART" id="SM00041"/>
    </source>
</evidence>
<evidence type="ECO:0000256" key="1">
    <source>
        <dbReference type="ARBA" id="ARBA00004613"/>
    </source>
</evidence>
<dbReference type="GO" id="GO:0038098">
    <property type="term" value="P:sequestering of BMP from receptor via BMP binding"/>
    <property type="evidence" value="ECO:0007669"/>
    <property type="project" value="TreeGrafter"/>
</dbReference>
<organism evidence="8">
    <name type="scientific">Lottia gigantea</name>
    <name type="common">Giant owl limpet</name>
    <dbReference type="NCBI Taxonomy" id="225164"/>
    <lineage>
        <taxon>Eukaryota</taxon>
        <taxon>Metazoa</taxon>
        <taxon>Spiralia</taxon>
        <taxon>Lophotrochozoa</taxon>
        <taxon>Mollusca</taxon>
        <taxon>Gastropoda</taxon>
        <taxon>Patellogastropoda</taxon>
        <taxon>Lottioidea</taxon>
        <taxon>Lottiidae</taxon>
        <taxon>Lottia</taxon>
    </lineage>
</organism>
<dbReference type="GO" id="GO:0009887">
    <property type="term" value="P:animal organ morphogenesis"/>
    <property type="evidence" value="ECO:0007669"/>
    <property type="project" value="TreeGrafter"/>
</dbReference>
<dbReference type="GO" id="GO:0005615">
    <property type="term" value="C:extracellular space"/>
    <property type="evidence" value="ECO:0007669"/>
    <property type="project" value="TreeGrafter"/>
</dbReference>
<comment type="subcellular location">
    <subcellularLocation>
        <location evidence="1">Secreted</location>
    </subcellularLocation>
</comment>
<feature type="domain" description="CTCK" evidence="7">
    <location>
        <begin position="128"/>
        <end position="218"/>
    </location>
</feature>
<evidence type="ECO:0000256" key="5">
    <source>
        <dbReference type="SAM" id="MobiDB-lite"/>
    </source>
</evidence>
<evidence type="ECO:0000313" key="8">
    <source>
        <dbReference type="EMBL" id="BAQ19239.1"/>
    </source>
</evidence>
<gene>
    <name evidence="8" type="primary">LgiGremlin</name>
</gene>
<evidence type="ECO:0000256" key="6">
    <source>
        <dbReference type="SAM" id="Phobius"/>
    </source>
</evidence>
<evidence type="ECO:0000256" key="3">
    <source>
        <dbReference type="ARBA" id="ARBA00022729"/>
    </source>
</evidence>
<feature type="region of interest" description="Disordered" evidence="5">
    <location>
        <begin position="59"/>
        <end position="80"/>
    </location>
</feature>
<dbReference type="InterPro" id="IPR029034">
    <property type="entry name" value="Cystine-knot_cytokine"/>
</dbReference>
<keyword evidence="6" id="KW-0472">Membrane</keyword>
<sequence length="221" mass="25921">MAIYAENSIIAHYERLPVLIRMFHQRSVLIAMVIVCALYFTAIECRRLEGRRHNRHRPKHHGMLSFPFNDTTTRQPNYRPKPSPTFKPFGFVKPTRKPQKHSVSTIRGSRKAVVVTKKTYLRKEWCKTQPLKQVIREKGCLRTTVINSFCYGQCNSFFIPKSDKSDENPAAFMSCGFCKPRKYRMIIVTLRCPGKKGMRFKRKRVMRIKKCRCMAVDVNFP</sequence>
<protein>
    <submittedName>
        <fullName evidence="8">Gremlin protein</fullName>
    </submittedName>
</protein>
<dbReference type="InterPro" id="IPR006207">
    <property type="entry name" value="Cys_knot_C"/>
</dbReference>
<name>A0A0B6VI86_LOTGI</name>
<dbReference type="PANTHER" id="PTHR15283">
    <property type="entry name" value="GREMLIN 1"/>
    <property type="match status" value="1"/>
</dbReference>
<reference evidence="8" key="1">
    <citation type="submission" date="2013-06" db="EMBL/GenBank/DDBJ databases">
        <title>Nodal signalling determines biradial asymmetry in Hydra.</title>
        <authorList>
            <person name="Watanabe H."/>
            <person name="Schmidt H."/>
            <person name="Kuhn A."/>
            <person name="Oezbek S."/>
            <person name="Hobmayer B."/>
            <person name="Holstein T.W."/>
        </authorList>
    </citation>
    <scope>NUCLEOTIDE SEQUENCE</scope>
</reference>
<proteinExistence type="predicted"/>
<dbReference type="PANTHER" id="PTHR15283:SF4">
    <property type="entry name" value="BURSICON"/>
    <property type="match status" value="1"/>
</dbReference>